<dbReference type="InterPro" id="IPR025351">
    <property type="entry name" value="Pvc16_N"/>
</dbReference>
<organism evidence="2 3">
    <name type="scientific">Pseudobutyrivibrio ruminis</name>
    <dbReference type="NCBI Taxonomy" id="46206"/>
    <lineage>
        <taxon>Bacteria</taxon>
        <taxon>Bacillati</taxon>
        <taxon>Bacillota</taxon>
        <taxon>Clostridia</taxon>
        <taxon>Lachnospirales</taxon>
        <taxon>Lachnospiraceae</taxon>
        <taxon>Pseudobutyrivibrio</taxon>
    </lineage>
</organism>
<dbReference type="EMBL" id="SVER01000001">
    <property type="protein sequence ID" value="MBE5918223.1"/>
    <property type="molecule type" value="Genomic_DNA"/>
</dbReference>
<name>A0A927U8I3_9FIRM</name>
<reference evidence="2" key="1">
    <citation type="submission" date="2019-04" db="EMBL/GenBank/DDBJ databases">
        <title>Evolution of Biomass-Degrading Anaerobic Consortia Revealed by Metagenomics.</title>
        <authorList>
            <person name="Peng X."/>
        </authorList>
    </citation>
    <scope>NUCLEOTIDE SEQUENCE</scope>
    <source>
        <strain evidence="2">SIG311</strain>
    </source>
</reference>
<feature type="domain" description="Pvc16 N-terminal" evidence="1">
    <location>
        <begin position="10"/>
        <end position="182"/>
    </location>
</feature>
<accession>A0A927U8I3</accession>
<dbReference type="Pfam" id="PF14065">
    <property type="entry name" value="Pvc16_N"/>
    <property type="match status" value="1"/>
</dbReference>
<evidence type="ECO:0000313" key="2">
    <source>
        <dbReference type="EMBL" id="MBE5918223.1"/>
    </source>
</evidence>
<proteinExistence type="predicted"/>
<evidence type="ECO:0000259" key="1">
    <source>
        <dbReference type="Pfam" id="PF14065"/>
    </source>
</evidence>
<gene>
    <name evidence="2" type="ORF">E7272_00110</name>
</gene>
<evidence type="ECO:0000313" key="3">
    <source>
        <dbReference type="Proteomes" id="UP000766246"/>
    </source>
</evidence>
<dbReference type="Proteomes" id="UP000766246">
    <property type="component" value="Unassembled WGS sequence"/>
</dbReference>
<sequence length="199" mass="22354">MADYTIISDVSNYILKVLREKMCPEPIPSPNNIEVSSPASQDVDYILGLYLYDIREDDTVAPPPTIRRGKLQLVPPPKPYSLYYMVFVNSGGQAGLKDQDFQKILGKCAQIVNDNNSVLPTQLQSWLETNEPPITLSQAKISLEEKVRVWSAINKPYQISLFYKVAPVFVSSEIVINTPRVVEADFSLHVTGEQPDDRP</sequence>
<protein>
    <submittedName>
        <fullName evidence="2">DUF4255 domain-containing protein</fullName>
    </submittedName>
</protein>
<comment type="caution">
    <text evidence="2">The sequence shown here is derived from an EMBL/GenBank/DDBJ whole genome shotgun (WGS) entry which is preliminary data.</text>
</comment>
<dbReference type="AlphaFoldDB" id="A0A927U8I3"/>